<accession>A0ABT9VYR9</accession>
<gene>
    <name evidence="2" type="ORF">J2S11_002010</name>
</gene>
<evidence type="ECO:0000313" key="3">
    <source>
        <dbReference type="Proteomes" id="UP001235840"/>
    </source>
</evidence>
<dbReference type="EMBL" id="JAUSTY010000007">
    <property type="protein sequence ID" value="MDQ0166109.1"/>
    <property type="molecule type" value="Genomic_DNA"/>
</dbReference>
<dbReference type="PROSITE" id="PS51677">
    <property type="entry name" value="NODB"/>
    <property type="match status" value="1"/>
</dbReference>
<name>A0ABT9VYR9_9BACI</name>
<dbReference type="Gene3D" id="3.20.20.370">
    <property type="entry name" value="Glycoside hydrolase/deacetylase"/>
    <property type="match status" value="1"/>
</dbReference>
<dbReference type="InterPro" id="IPR011330">
    <property type="entry name" value="Glyco_hydro/deAcase_b/a-brl"/>
</dbReference>
<organism evidence="2 3">
    <name type="scientific">Caldalkalibacillus horti</name>
    <dbReference type="NCBI Taxonomy" id="77523"/>
    <lineage>
        <taxon>Bacteria</taxon>
        <taxon>Bacillati</taxon>
        <taxon>Bacillota</taxon>
        <taxon>Bacilli</taxon>
        <taxon>Bacillales</taxon>
        <taxon>Bacillaceae</taxon>
        <taxon>Caldalkalibacillus</taxon>
    </lineage>
</organism>
<dbReference type="PANTHER" id="PTHR10587:SF128">
    <property type="entry name" value="POLYSACCHARIDE DEACETYLASE PDAB-RELATED"/>
    <property type="match status" value="1"/>
</dbReference>
<feature type="domain" description="NodB homology" evidence="1">
    <location>
        <begin position="59"/>
        <end position="239"/>
    </location>
</feature>
<dbReference type="InterPro" id="IPR014132">
    <property type="entry name" value="PdaB-like"/>
</dbReference>
<dbReference type="InterPro" id="IPR002509">
    <property type="entry name" value="NODB_dom"/>
</dbReference>
<dbReference type="SUPFAM" id="SSF88713">
    <property type="entry name" value="Glycoside hydrolase/deacetylase"/>
    <property type="match status" value="1"/>
</dbReference>
<protein>
    <submittedName>
        <fullName evidence="2">Polysaccharide deacetylase family sporulation protein PdaB</fullName>
    </submittedName>
</protein>
<reference evidence="2 3" key="1">
    <citation type="submission" date="2023-07" db="EMBL/GenBank/DDBJ databases">
        <title>Genomic Encyclopedia of Type Strains, Phase IV (KMG-IV): sequencing the most valuable type-strain genomes for metagenomic binning, comparative biology and taxonomic classification.</title>
        <authorList>
            <person name="Goeker M."/>
        </authorList>
    </citation>
    <scope>NUCLEOTIDE SEQUENCE [LARGE SCALE GENOMIC DNA]</scope>
    <source>
        <strain evidence="2 3">DSM 12751</strain>
    </source>
</reference>
<dbReference type="Proteomes" id="UP001235840">
    <property type="component" value="Unassembled WGS sequence"/>
</dbReference>
<keyword evidence="3" id="KW-1185">Reference proteome</keyword>
<dbReference type="NCBIfam" id="TIGR02764">
    <property type="entry name" value="spore_ybaN_pdaB"/>
    <property type="match status" value="1"/>
</dbReference>
<comment type="caution">
    <text evidence="2">The sequence shown here is derived from an EMBL/GenBank/DDBJ whole genome shotgun (WGS) entry which is preliminary data.</text>
</comment>
<dbReference type="RefSeq" id="WP_307394075.1">
    <property type="nucleotide sequence ID" value="NZ_BAAADK010000048.1"/>
</dbReference>
<dbReference type="PANTHER" id="PTHR10587">
    <property type="entry name" value="GLYCOSYL TRANSFERASE-RELATED"/>
    <property type="match status" value="1"/>
</dbReference>
<sequence>MNIIWTINGRKLKRYALLIVAALFTAGLFYVQGDAFPVFQSTADTEEPRAIYKVATSDKKIALTFDISWGNERPGPILDVLESRGVKDATFFLSSPWAENHPDIVKRIHEQGFEIGSHGHKHDNYSTFKDDEIRQQLVKSNNILRSLTGKTPTLLRTPNGDYDKRVLRIAQELNFTVIQWNTDSRDWLNPGSDKIVQNVVEHVVPGDIILLHASDSSKQTHEALPQIIDRLQQDGYQFVTVSELLAGVKTNIKELQ</sequence>
<evidence type="ECO:0000259" key="1">
    <source>
        <dbReference type="PROSITE" id="PS51677"/>
    </source>
</evidence>
<dbReference type="InterPro" id="IPR050248">
    <property type="entry name" value="Polysacc_deacetylase_ArnD"/>
</dbReference>
<evidence type="ECO:0000313" key="2">
    <source>
        <dbReference type="EMBL" id="MDQ0166109.1"/>
    </source>
</evidence>
<dbReference type="Pfam" id="PF01522">
    <property type="entry name" value="Polysacc_deac_1"/>
    <property type="match status" value="1"/>
</dbReference>
<proteinExistence type="predicted"/>